<proteinExistence type="predicted"/>
<evidence type="ECO:0000313" key="2">
    <source>
        <dbReference type="EMBL" id="KAL3883371.1"/>
    </source>
</evidence>
<reference evidence="2 3" key="1">
    <citation type="submission" date="2024-11" db="EMBL/GenBank/DDBJ databases">
        <title>Chromosome-level genome assembly of the freshwater bivalve Anodonta woodiana.</title>
        <authorList>
            <person name="Chen X."/>
        </authorList>
    </citation>
    <scope>NUCLEOTIDE SEQUENCE [LARGE SCALE GENOMIC DNA]</scope>
    <source>
        <strain evidence="2">MN2024</strain>
        <tissue evidence="2">Gills</tissue>
    </source>
</reference>
<dbReference type="AlphaFoldDB" id="A0ABD3XAS7"/>
<comment type="caution">
    <text evidence="2">The sequence shown here is derived from an EMBL/GenBank/DDBJ whole genome shotgun (WGS) entry which is preliminary data.</text>
</comment>
<feature type="region of interest" description="Disordered" evidence="1">
    <location>
        <begin position="158"/>
        <end position="179"/>
    </location>
</feature>
<gene>
    <name evidence="2" type="ORF">ACJMK2_029645</name>
</gene>
<sequence>MFNGNIIAQKFSDSPFESRSNYDNRLLYNDNTLSLYNVTTADAEEYAVVIDVYTYSSNKQTHQLFVIPDENTNSSNCMDAPVYNCTHRDGGSCETTPLVDFNTHQSRDRKSTTTTTVKSTAITTVKSTPITTIESTPKSTIIKTTTTTTTKTTTMTTTTIKSRRDKHRVRKPRDHALVE</sequence>
<organism evidence="2 3">
    <name type="scientific">Sinanodonta woodiana</name>
    <name type="common">Chinese pond mussel</name>
    <name type="synonym">Anodonta woodiana</name>
    <dbReference type="NCBI Taxonomy" id="1069815"/>
    <lineage>
        <taxon>Eukaryota</taxon>
        <taxon>Metazoa</taxon>
        <taxon>Spiralia</taxon>
        <taxon>Lophotrochozoa</taxon>
        <taxon>Mollusca</taxon>
        <taxon>Bivalvia</taxon>
        <taxon>Autobranchia</taxon>
        <taxon>Heteroconchia</taxon>
        <taxon>Palaeoheterodonta</taxon>
        <taxon>Unionida</taxon>
        <taxon>Unionoidea</taxon>
        <taxon>Unionidae</taxon>
        <taxon>Unioninae</taxon>
        <taxon>Sinanodonta</taxon>
    </lineage>
</organism>
<dbReference type="EMBL" id="JBJQND010000003">
    <property type="protein sequence ID" value="KAL3883371.1"/>
    <property type="molecule type" value="Genomic_DNA"/>
</dbReference>
<name>A0ABD3XAS7_SINWO</name>
<evidence type="ECO:0000313" key="3">
    <source>
        <dbReference type="Proteomes" id="UP001634394"/>
    </source>
</evidence>
<accession>A0ABD3XAS7</accession>
<evidence type="ECO:0000256" key="1">
    <source>
        <dbReference type="SAM" id="MobiDB-lite"/>
    </source>
</evidence>
<feature type="compositionally biased region" description="Basic residues" evidence="1">
    <location>
        <begin position="161"/>
        <end position="173"/>
    </location>
</feature>
<dbReference type="Proteomes" id="UP001634394">
    <property type="component" value="Unassembled WGS sequence"/>
</dbReference>
<protein>
    <submittedName>
        <fullName evidence="2">Uncharacterized protein</fullName>
    </submittedName>
</protein>
<keyword evidence="3" id="KW-1185">Reference proteome</keyword>